<dbReference type="Proteomes" id="UP000318542">
    <property type="component" value="Unassembled WGS sequence"/>
</dbReference>
<evidence type="ECO:0000256" key="1">
    <source>
        <dbReference type="SAM" id="Coils"/>
    </source>
</evidence>
<name>A0A554WXN3_9BURK</name>
<dbReference type="SUPFAM" id="SSF56954">
    <property type="entry name" value="Outer membrane efflux proteins (OEP)"/>
    <property type="match status" value="1"/>
</dbReference>
<dbReference type="RefSeq" id="WP_143903735.1">
    <property type="nucleotide sequence ID" value="NZ_VJOL01000050.1"/>
</dbReference>
<dbReference type="EMBL" id="VJOL01000050">
    <property type="protein sequence ID" value="TSE28346.1"/>
    <property type="molecule type" value="Genomic_DNA"/>
</dbReference>
<evidence type="ECO:0000313" key="3">
    <source>
        <dbReference type="Proteomes" id="UP000318542"/>
    </source>
</evidence>
<proteinExistence type="predicted"/>
<feature type="coiled-coil region" evidence="1">
    <location>
        <begin position="84"/>
        <end position="111"/>
    </location>
</feature>
<protein>
    <recommendedName>
        <fullName evidence="4">Outer membrane efflux protein</fullName>
    </recommendedName>
</protein>
<reference evidence="2 3" key="1">
    <citation type="submission" date="2019-07" db="EMBL/GenBank/DDBJ databases">
        <title>Tepidimonas thermarum AA-1 draft genome.</title>
        <authorList>
            <person name="Da Costa M.S."/>
            <person name="Froufe H.J.C."/>
            <person name="Egas C."/>
            <person name="Albuquerque L."/>
        </authorList>
    </citation>
    <scope>NUCLEOTIDE SEQUENCE [LARGE SCALE GENOMIC DNA]</scope>
    <source>
        <strain evidence="2 3">AA-1</strain>
    </source>
</reference>
<accession>A0A554WXN3</accession>
<keyword evidence="3" id="KW-1185">Reference proteome</keyword>
<dbReference type="Gene3D" id="1.20.1600.10">
    <property type="entry name" value="Outer membrane efflux proteins (OEP)"/>
    <property type="match status" value="1"/>
</dbReference>
<dbReference type="OrthoDB" id="8554634at2"/>
<evidence type="ECO:0008006" key="4">
    <source>
        <dbReference type="Google" id="ProtNLM"/>
    </source>
</evidence>
<gene>
    <name evidence="2" type="ORF">Tther_02141</name>
</gene>
<keyword evidence="1" id="KW-0175">Coiled coil</keyword>
<comment type="caution">
    <text evidence="2">The sequence shown here is derived from an EMBL/GenBank/DDBJ whole genome shotgun (WGS) entry which is preliminary data.</text>
</comment>
<organism evidence="2 3">
    <name type="scientific">Tepidimonas thermarum</name>
    <dbReference type="NCBI Taxonomy" id="335431"/>
    <lineage>
        <taxon>Bacteria</taxon>
        <taxon>Pseudomonadati</taxon>
        <taxon>Pseudomonadota</taxon>
        <taxon>Betaproteobacteria</taxon>
        <taxon>Burkholderiales</taxon>
        <taxon>Tepidimonas</taxon>
    </lineage>
</organism>
<sequence>MRERHPRWLSLHQEAQRRRQALPAGAWQALQTALDAAVTRGLPGAARLDPAAPRWPHGWVEAWEAALVLAKLERQIDGDVQLALAAAQRSAEAAREQREQVLTAAQRLEDETLLRYNGMLASTWDLLAAVRARIAAQQATLDAERRAWLAWLDLQAVRAGVPLTDRAPEAPADAPATPAKGH</sequence>
<dbReference type="AlphaFoldDB" id="A0A554WXN3"/>
<evidence type="ECO:0000313" key="2">
    <source>
        <dbReference type="EMBL" id="TSE28346.1"/>
    </source>
</evidence>